<evidence type="ECO:0000256" key="1">
    <source>
        <dbReference type="SAM" id="MobiDB-lite"/>
    </source>
</evidence>
<reference evidence="2" key="1">
    <citation type="submission" date="2023-06" db="EMBL/GenBank/DDBJ databases">
        <authorList>
            <person name="Delattre M."/>
        </authorList>
    </citation>
    <scope>NUCLEOTIDE SEQUENCE</scope>
    <source>
        <strain evidence="2">AF72</strain>
    </source>
</reference>
<comment type="caution">
    <text evidence="2">The sequence shown here is derived from an EMBL/GenBank/DDBJ whole genome shotgun (WGS) entry which is preliminary data.</text>
</comment>
<accession>A0AA36CH44</accession>
<keyword evidence="3" id="KW-1185">Reference proteome</keyword>
<gene>
    <name evidence="2" type="ORF">MSPICULIGERA_LOCUS7401</name>
</gene>
<feature type="non-terminal residue" evidence="2">
    <location>
        <position position="1"/>
    </location>
</feature>
<name>A0AA36CH44_9BILA</name>
<organism evidence="2 3">
    <name type="scientific">Mesorhabditis spiculigera</name>
    <dbReference type="NCBI Taxonomy" id="96644"/>
    <lineage>
        <taxon>Eukaryota</taxon>
        <taxon>Metazoa</taxon>
        <taxon>Ecdysozoa</taxon>
        <taxon>Nematoda</taxon>
        <taxon>Chromadorea</taxon>
        <taxon>Rhabditida</taxon>
        <taxon>Rhabditina</taxon>
        <taxon>Rhabditomorpha</taxon>
        <taxon>Rhabditoidea</taxon>
        <taxon>Rhabditidae</taxon>
        <taxon>Mesorhabditinae</taxon>
        <taxon>Mesorhabditis</taxon>
    </lineage>
</organism>
<feature type="compositionally biased region" description="Basic and acidic residues" evidence="1">
    <location>
        <begin position="74"/>
        <end position="84"/>
    </location>
</feature>
<feature type="compositionally biased region" description="Basic residues" evidence="1">
    <location>
        <begin position="43"/>
        <end position="52"/>
    </location>
</feature>
<sequence>MQVPPFAQYPPVPPPFAFVPNGYSANVHNINPGLGPPIPAIVLKKKRRRRNKDRPQSMLLEGESDSCSPPAPSDPKEFNRDSTGDRTTINEEDEDVENASPSKEGAPLGGSCPDLSQQQLEMWDDFLYESVVNGRGRASAERNMISHMQRSGCHNPAYETLPKALQNVMEEEYYGTANSNIRKLEKEINGNSMTASMILQSLKDKFARSIDAPGSTQKSLASELEELTFRPEISKYGYPQFDSDRHHVTSFHPDGFSSTMESTKIRIPLVEDSLEGMRIRVNAFEDDDDPTLSESECPEPSRFQKLQWVIQQKKHQQMGNTGPPERVCCSVM</sequence>
<dbReference type="EMBL" id="CATQJA010001853">
    <property type="protein sequence ID" value="CAJ0568895.1"/>
    <property type="molecule type" value="Genomic_DNA"/>
</dbReference>
<evidence type="ECO:0000313" key="2">
    <source>
        <dbReference type="EMBL" id="CAJ0568895.1"/>
    </source>
</evidence>
<proteinExistence type="predicted"/>
<evidence type="ECO:0000313" key="3">
    <source>
        <dbReference type="Proteomes" id="UP001177023"/>
    </source>
</evidence>
<dbReference type="AlphaFoldDB" id="A0AA36CH44"/>
<dbReference type="Proteomes" id="UP001177023">
    <property type="component" value="Unassembled WGS sequence"/>
</dbReference>
<feature type="region of interest" description="Disordered" evidence="1">
    <location>
        <begin position="21"/>
        <end position="115"/>
    </location>
</feature>
<protein>
    <submittedName>
        <fullName evidence="2">Uncharacterized protein</fullName>
    </submittedName>
</protein>